<evidence type="ECO:0000256" key="1">
    <source>
        <dbReference type="SAM" id="MobiDB-lite"/>
    </source>
</evidence>
<protein>
    <submittedName>
        <fullName evidence="2">Uncharacterized protein</fullName>
    </submittedName>
</protein>
<comment type="caution">
    <text evidence="2">The sequence shown here is derived from an EMBL/GenBank/DDBJ whole genome shotgun (WGS) entry which is preliminary data.</text>
</comment>
<organism evidence="2 3">
    <name type="scientific">Brucella tritici</name>
    <dbReference type="NCBI Taxonomy" id="94626"/>
    <lineage>
        <taxon>Bacteria</taxon>
        <taxon>Pseudomonadati</taxon>
        <taxon>Pseudomonadota</taxon>
        <taxon>Alphaproteobacteria</taxon>
        <taxon>Hyphomicrobiales</taxon>
        <taxon>Brucellaceae</taxon>
        <taxon>Brucella/Ochrobactrum group</taxon>
        <taxon>Brucella</taxon>
    </lineage>
</organism>
<accession>A0A6L3YB04</accession>
<proteinExistence type="predicted"/>
<dbReference type="AlphaFoldDB" id="A0A6L3YB04"/>
<dbReference type="EMBL" id="WBVX01000024">
    <property type="protein sequence ID" value="KAB2681143.1"/>
    <property type="molecule type" value="Genomic_DNA"/>
</dbReference>
<sequence length="252" mass="28811">MDLYSTLSLWLTNIRALAEIDDYCRQILKLNGTGQLSDEDATRLLEKAKHRRDNLKKARTDGLASPRSYYPERQLSGRSRTDAATGQRDPERWRRKRRLGDMASLKPEFRDLFTEGERAVLYIIMSDWKRHGRCDRSVKEIGDRAGVGVTTVRNALRKATREGIGLLLVTERRQYRAKNLTNVITVAHKGQRAWLQKFRPNLGLHFYPIAFKKAQSTGTYGKNNKNGRPSYNQKHGPTGGLQPFARREPASG</sequence>
<feature type="compositionally biased region" description="Polar residues" evidence="1">
    <location>
        <begin position="218"/>
        <end position="235"/>
    </location>
</feature>
<evidence type="ECO:0000313" key="2">
    <source>
        <dbReference type="EMBL" id="KAB2681143.1"/>
    </source>
</evidence>
<dbReference type="RefSeq" id="WP_151610578.1">
    <property type="nucleotide sequence ID" value="NZ_WBVX01000024.1"/>
</dbReference>
<dbReference type="Proteomes" id="UP000481643">
    <property type="component" value="Unassembled WGS sequence"/>
</dbReference>
<evidence type="ECO:0000313" key="3">
    <source>
        <dbReference type="Proteomes" id="UP000481643"/>
    </source>
</evidence>
<feature type="region of interest" description="Disordered" evidence="1">
    <location>
        <begin position="218"/>
        <end position="252"/>
    </location>
</feature>
<gene>
    <name evidence="2" type="ORF">F9L08_19785</name>
</gene>
<feature type="region of interest" description="Disordered" evidence="1">
    <location>
        <begin position="47"/>
        <end position="92"/>
    </location>
</feature>
<reference evidence="2 3" key="1">
    <citation type="submission" date="2019-09" db="EMBL/GenBank/DDBJ databases">
        <title>Taxonomic organization of the family Brucellaceae based on a phylogenomic approach.</title>
        <authorList>
            <person name="Leclercq S."/>
            <person name="Cloeckaert A."/>
            <person name="Zygmunt M.S."/>
        </authorList>
    </citation>
    <scope>NUCLEOTIDE SEQUENCE [LARGE SCALE GENOMIC DNA]</scope>
    <source>
        <strain evidence="2 3">WS1830</strain>
    </source>
</reference>
<name>A0A6L3YB04_9HYPH</name>